<dbReference type="Gene3D" id="3.40.50.1380">
    <property type="entry name" value="Methylglyoxal synthase-like domain"/>
    <property type="match status" value="1"/>
</dbReference>
<dbReference type="Pfam" id="PF02142">
    <property type="entry name" value="MGS"/>
    <property type="match status" value="1"/>
</dbReference>
<keyword evidence="1" id="KW-0732">Signal</keyword>
<dbReference type="PANTHER" id="PTHR11692:SF0">
    <property type="entry name" value="BIFUNCTIONAL PURINE BIOSYNTHESIS PROTEIN ATIC"/>
    <property type="match status" value="1"/>
</dbReference>
<organism evidence="3 4">
    <name type="scientific">Brassica rapa subsp. trilocularis</name>
    <dbReference type="NCBI Taxonomy" id="1813537"/>
    <lineage>
        <taxon>Eukaryota</taxon>
        <taxon>Viridiplantae</taxon>
        <taxon>Streptophyta</taxon>
        <taxon>Embryophyta</taxon>
        <taxon>Tracheophyta</taxon>
        <taxon>Spermatophyta</taxon>
        <taxon>Magnoliopsida</taxon>
        <taxon>eudicotyledons</taxon>
        <taxon>Gunneridae</taxon>
        <taxon>Pentapetalae</taxon>
        <taxon>rosids</taxon>
        <taxon>malvids</taxon>
        <taxon>Brassicales</taxon>
        <taxon>Brassicaceae</taxon>
        <taxon>Brassiceae</taxon>
        <taxon>Brassica</taxon>
    </lineage>
</organism>
<feature type="chain" id="PRO_5046929872" description="MGS-like domain-containing protein" evidence="1">
    <location>
        <begin position="24"/>
        <end position="360"/>
    </location>
</feature>
<dbReference type="Proteomes" id="UP000823674">
    <property type="component" value="Chromosome A05"/>
</dbReference>
<accession>A0ABQ7MHP2</accession>
<name>A0ABQ7MHP2_BRACM</name>
<sequence>MSGPELGVHLLFALNLTTHGSSSEKTRYDPSFVAVRAMSESQTALKNQPQSSASSGKKQALISLSDKKDLATFGKGLQELGYTIVSTGGTASTLENAVVSVTIQLDGRVKTLHSNIHGGILDRRDVEHHMEALNEHDGIENINIGGPTMIRAGAKMSSSLSIQRIIKLFWSISKEVRTTNNSAGNLRGRPFSTLLLMIPLSQNGYGSRLREVSAYFLCDPPYTRSRCIGVVSSFATMISPSILLPSSLCSRRCIYNYKKMVIQTAATAALGVRNRVKYRLALVPLNQSPFFLCATLHLPKFRHVIEKRTQDIAVKLQKKMEQSVEILKLNISPAVTAEKKDTTMNYRMNRIMNIPYNLIT</sequence>
<feature type="domain" description="MGS-like" evidence="2">
    <location>
        <begin position="48"/>
        <end position="164"/>
    </location>
</feature>
<evidence type="ECO:0000256" key="1">
    <source>
        <dbReference type="SAM" id="SignalP"/>
    </source>
</evidence>
<dbReference type="SMART" id="SM00851">
    <property type="entry name" value="MGS"/>
    <property type="match status" value="1"/>
</dbReference>
<dbReference type="PROSITE" id="PS51855">
    <property type="entry name" value="MGS"/>
    <property type="match status" value="1"/>
</dbReference>
<evidence type="ECO:0000313" key="4">
    <source>
        <dbReference type="Proteomes" id="UP000823674"/>
    </source>
</evidence>
<dbReference type="InterPro" id="IPR036914">
    <property type="entry name" value="MGS-like_dom_sf"/>
</dbReference>
<reference evidence="3 4" key="1">
    <citation type="submission" date="2021-03" db="EMBL/GenBank/DDBJ databases">
        <authorList>
            <person name="King G.J."/>
            <person name="Bancroft I."/>
            <person name="Baten A."/>
            <person name="Bloomfield J."/>
            <person name="Borpatragohain P."/>
            <person name="He Z."/>
            <person name="Irish N."/>
            <person name="Irwin J."/>
            <person name="Liu K."/>
            <person name="Mauleon R.P."/>
            <person name="Moore J."/>
            <person name="Morris R."/>
            <person name="Ostergaard L."/>
            <person name="Wang B."/>
            <person name="Wells R."/>
        </authorList>
    </citation>
    <scope>NUCLEOTIDE SEQUENCE [LARGE SCALE GENOMIC DNA]</scope>
    <source>
        <strain evidence="3">R-o-18</strain>
        <tissue evidence="3">Leaf</tissue>
    </source>
</reference>
<keyword evidence="4" id="KW-1185">Reference proteome</keyword>
<gene>
    <name evidence="3" type="primary">A05g508270.1_BraROA</name>
    <name evidence="3" type="ORF">IGI04_020058</name>
</gene>
<protein>
    <recommendedName>
        <fullName evidence="2">MGS-like domain-containing protein</fullName>
    </recommendedName>
</protein>
<dbReference type="PANTHER" id="PTHR11692">
    <property type="entry name" value="BIFUNCTIONAL PURINE BIOSYNTHESIS PROTEIN PURH"/>
    <property type="match status" value="1"/>
</dbReference>
<dbReference type="InterPro" id="IPR002695">
    <property type="entry name" value="PurH-like"/>
</dbReference>
<dbReference type="EMBL" id="JADBGQ010000005">
    <property type="protein sequence ID" value="KAG5398244.1"/>
    <property type="molecule type" value="Genomic_DNA"/>
</dbReference>
<comment type="caution">
    <text evidence="3">The sequence shown here is derived from an EMBL/GenBank/DDBJ whole genome shotgun (WGS) entry which is preliminary data.</text>
</comment>
<dbReference type="InterPro" id="IPR011607">
    <property type="entry name" value="MGS-like_dom"/>
</dbReference>
<proteinExistence type="predicted"/>
<dbReference type="SUPFAM" id="SSF52335">
    <property type="entry name" value="Methylglyoxal synthase-like"/>
    <property type="match status" value="1"/>
</dbReference>
<feature type="signal peptide" evidence="1">
    <location>
        <begin position="1"/>
        <end position="23"/>
    </location>
</feature>
<evidence type="ECO:0000259" key="2">
    <source>
        <dbReference type="PROSITE" id="PS51855"/>
    </source>
</evidence>
<evidence type="ECO:0000313" key="3">
    <source>
        <dbReference type="EMBL" id="KAG5398244.1"/>
    </source>
</evidence>